<dbReference type="AlphaFoldDB" id="B9RM77"/>
<protein>
    <submittedName>
        <fullName evidence="2">Uncharacterized protein</fullName>
    </submittedName>
</protein>
<sequence length="100" mass="11418">MNSGLWVLLIWGKVFKLGVEFDIATFTTSLDGLSTEGKSTRIVELFDEKVARRKSKLMMLPNRTWALGSLQLSIINKTDRLTGIVLVTSARLRKFFKKKR</sequence>
<evidence type="ECO:0000313" key="3">
    <source>
        <dbReference type="Proteomes" id="UP000008311"/>
    </source>
</evidence>
<keyword evidence="3" id="KW-1185">Reference proteome</keyword>
<evidence type="ECO:0000313" key="2">
    <source>
        <dbReference type="EMBL" id="EEF47400.1"/>
    </source>
</evidence>
<accession>B9RM77</accession>
<feature type="signal peptide" evidence="1">
    <location>
        <begin position="1"/>
        <end position="16"/>
    </location>
</feature>
<dbReference type="EMBL" id="EQ973789">
    <property type="protein sequence ID" value="EEF47400.1"/>
    <property type="molecule type" value="Genomic_DNA"/>
</dbReference>
<evidence type="ECO:0000256" key="1">
    <source>
        <dbReference type="SAM" id="SignalP"/>
    </source>
</evidence>
<gene>
    <name evidence="2" type="ORF">RCOM_1078470</name>
</gene>
<reference evidence="3" key="1">
    <citation type="journal article" date="2010" name="Nat. Biotechnol.">
        <title>Draft genome sequence of the oilseed species Ricinus communis.</title>
        <authorList>
            <person name="Chan A.P."/>
            <person name="Crabtree J."/>
            <person name="Zhao Q."/>
            <person name="Lorenzi H."/>
            <person name="Orvis J."/>
            <person name="Puiu D."/>
            <person name="Melake-Berhan A."/>
            <person name="Jones K.M."/>
            <person name="Redman J."/>
            <person name="Chen G."/>
            <person name="Cahoon E.B."/>
            <person name="Gedil M."/>
            <person name="Stanke M."/>
            <person name="Haas B.J."/>
            <person name="Wortman J.R."/>
            <person name="Fraser-Liggett C.M."/>
            <person name="Ravel J."/>
            <person name="Rabinowicz P.D."/>
        </authorList>
    </citation>
    <scope>NUCLEOTIDE SEQUENCE [LARGE SCALE GENOMIC DNA]</scope>
    <source>
        <strain evidence="3">cv. Hale</strain>
    </source>
</reference>
<organism evidence="2 3">
    <name type="scientific">Ricinus communis</name>
    <name type="common">Castor bean</name>
    <dbReference type="NCBI Taxonomy" id="3988"/>
    <lineage>
        <taxon>Eukaryota</taxon>
        <taxon>Viridiplantae</taxon>
        <taxon>Streptophyta</taxon>
        <taxon>Embryophyta</taxon>
        <taxon>Tracheophyta</taxon>
        <taxon>Spermatophyta</taxon>
        <taxon>Magnoliopsida</taxon>
        <taxon>eudicotyledons</taxon>
        <taxon>Gunneridae</taxon>
        <taxon>Pentapetalae</taxon>
        <taxon>rosids</taxon>
        <taxon>fabids</taxon>
        <taxon>Malpighiales</taxon>
        <taxon>Euphorbiaceae</taxon>
        <taxon>Acalyphoideae</taxon>
        <taxon>Acalypheae</taxon>
        <taxon>Ricinus</taxon>
    </lineage>
</organism>
<dbReference type="InParanoid" id="B9RM77"/>
<name>B9RM77_RICCO</name>
<keyword evidence="1" id="KW-0732">Signal</keyword>
<dbReference type="Proteomes" id="UP000008311">
    <property type="component" value="Unassembled WGS sequence"/>
</dbReference>
<proteinExistence type="predicted"/>
<feature type="chain" id="PRO_5002888558" evidence="1">
    <location>
        <begin position="17"/>
        <end position="100"/>
    </location>
</feature>